<gene>
    <name evidence="3" type="ORF">GAK30_00122</name>
</gene>
<dbReference type="EMBL" id="WNDQ01000001">
    <property type="protein sequence ID" value="KAF1024102.1"/>
    <property type="molecule type" value="Genomic_DNA"/>
</dbReference>
<dbReference type="InterPro" id="IPR006311">
    <property type="entry name" value="TAT_signal"/>
</dbReference>
<sequence>MTLPFTGGALRRRGCLAAAALALLGTLAPAAQAQDDFPSRNLTLIVPYPAGGANDAVGRLIGQKMAEVLGQAVVVDNRPGAGTAIGTAMAARAPSDGYTLVLGSLASHAVTPNLLGYKVAGYDPVADFAPLGLIGKAPIIATVGTDSRYTSLAAVVEQARKTPGQVMYGSAGNGSPLHLAGALFGRAAGVEMTHVPYKGGNAHTLDLIAGRLDVIFDTSTSALPLTRGGKARALAVAAPTRLAELPDVPTFAEAGYKNFQVDAWYALYTRAKTPAPVLRKLGDALAKVMQMPDVNERLQQFAITPAHGSAEQLAVFTRQELDKYGTVIREMNIRPD</sequence>
<evidence type="ECO:0000256" key="2">
    <source>
        <dbReference type="SAM" id="SignalP"/>
    </source>
</evidence>
<reference evidence="4" key="1">
    <citation type="journal article" date="2020" name="MBio">
        <title>Horizontal gene transfer to a defensive symbiont with a reduced genome amongst a multipartite beetle microbiome.</title>
        <authorList>
            <person name="Waterworth S.C."/>
            <person name="Florez L.V."/>
            <person name="Rees E.R."/>
            <person name="Hertweck C."/>
            <person name="Kaltenpoth M."/>
            <person name="Kwan J.C."/>
        </authorList>
    </citation>
    <scope>NUCLEOTIDE SEQUENCE [LARGE SCALE GENOMIC DNA]</scope>
</reference>
<name>A0A7V8FSL0_9BURK</name>
<dbReference type="PANTHER" id="PTHR42928">
    <property type="entry name" value="TRICARBOXYLATE-BINDING PROTEIN"/>
    <property type="match status" value="1"/>
</dbReference>
<dbReference type="SUPFAM" id="SSF53850">
    <property type="entry name" value="Periplasmic binding protein-like II"/>
    <property type="match status" value="1"/>
</dbReference>
<dbReference type="PIRSF" id="PIRSF017082">
    <property type="entry name" value="YflP"/>
    <property type="match status" value="1"/>
</dbReference>
<feature type="signal peptide" evidence="2">
    <location>
        <begin position="1"/>
        <end position="33"/>
    </location>
</feature>
<accession>A0A7V8FSL0</accession>
<dbReference type="Gene3D" id="3.40.190.10">
    <property type="entry name" value="Periplasmic binding protein-like II"/>
    <property type="match status" value="1"/>
</dbReference>
<dbReference type="InterPro" id="IPR005064">
    <property type="entry name" value="BUG"/>
</dbReference>
<dbReference type="PROSITE" id="PS51318">
    <property type="entry name" value="TAT"/>
    <property type="match status" value="1"/>
</dbReference>
<dbReference type="PANTHER" id="PTHR42928:SF5">
    <property type="entry name" value="BLR1237 PROTEIN"/>
    <property type="match status" value="1"/>
</dbReference>
<dbReference type="CDD" id="cd13578">
    <property type="entry name" value="PBP2_Bug27"/>
    <property type="match status" value="1"/>
</dbReference>
<comment type="similarity">
    <text evidence="1">Belongs to the UPF0065 (bug) family.</text>
</comment>
<evidence type="ECO:0000313" key="4">
    <source>
        <dbReference type="Proteomes" id="UP000461670"/>
    </source>
</evidence>
<evidence type="ECO:0008006" key="5">
    <source>
        <dbReference type="Google" id="ProtNLM"/>
    </source>
</evidence>
<proteinExistence type="inferred from homology"/>
<protein>
    <recommendedName>
        <fullName evidence="5">Tripartite-type tricarboxylate transporter, receptor component TctC</fullName>
    </recommendedName>
</protein>
<keyword evidence="2" id="KW-0732">Signal</keyword>
<dbReference type="Pfam" id="PF03401">
    <property type="entry name" value="TctC"/>
    <property type="match status" value="1"/>
</dbReference>
<dbReference type="InterPro" id="IPR042100">
    <property type="entry name" value="Bug_dom1"/>
</dbReference>
<feature type="chain" id="PRO_5030711953" description="Tripartite-type tricarboxylate transporter, receptor component TctC" evidence="2">
    <location>
        <begin position="34"/>
        <end position="336"/>
    </location>
</feature>
<dbReference type="Proteomes" id="UP000461670">
    <property type="component" value="Unassembled WGS sequence"/>
</dbReference>
<evidence type="ECO:0000313" key="3">
    <source>
        <dbReference type="EMBL" id="KAF1024102.1"/>
    </source>
</evidence>
<dbReference type="AlphaFoldDB" id="A0A7V8FSL0"/>
<evidence type="ECO:0000256" key="1">
    <source>
        <dbReference type="ARBA" id="ARBA00006987"/>
    </source>
</evidence>
<comment type="caution">
    <text evidence="3">The sequence shown here is derived from an EMBL/GenBank/DDBJ whole genome shotgun (WGS) entry which is preliminary data.</text>
</comment>
<dbReference type="Gene3D" id="3.40.190.150">
    <property type="entry name" value="Bordetella uptake gene, domain 1"/>
    <property type="match status" value="1"/>
</dbReference>
<organism evidence="3 4">
    <name type="scientific">Paracidovorax wautersii</name>
    <dbReference type="NCBI Taxonomy" id="1177982"/>
    <lineage>
        <taxon>Bacteria</taxon>
        <taxon>Pseudomonadati</taxon>
        <taxon>Pseudomonadota</taxon>
        <taxon>Betaproteobacteria</taxon>
        <taxon>Burkholderiales</taxon>
        <taxon>Comamonadaceae</taxon>
        <taxon>Paracidovorax</taxon>
    </lineage>
</organism>